<gene>
    <name evidence="1" type="ORF">CY0110_09927</name>
</gene>
<accession>A3IGU2</accession>
<dbReference type="RefSeq" id="WP_008272521.1">
    <property type="nucleotide sequence ID" value="NZ_AAXW01000001.1"/>
</dbReference>
<organism evidence="1 2">
    <name type="scientific">Crocosphaera chwakensis CCY0110</name>
    <dbReference type="NCBI Taxonomy" id="391612"/>
    <lineage>
        <taxon>Bacteria</taxon>
        <taxon>Bacillati</taxon>
        <taxon>Cyanobacteriota</taxon>
        <taxon>Cyanophyceae</taxon>
        <taxon>Oscillatoriophycideae</taxon>
        <taxon>Chroococcales</taxon>
        <taxon>Aphanothecaceae</taxon>
        <taxon>Crocosphaera</taxon>
        <taxon>Crocosphaera chwakensis</taxon>
    </lineage>
</organism>
<dbReference type="eggNOG" id="ENOG50331KX">
    <property type="taxonomic scope" value="Bacteria"/>
</dbReference>
<evidence type="ECO:0000313" key="1">
    <source>
        <dbReference type="EMBL" id="EAZ94184.1"/>
    </source>
</evidence>
<sequence>MSKTGKIYCFQADYRASTQFDAHQVPDWLSLEVHWKGYCISTVPWVADVARVLGVLPVDDTPEAWMNYLEELGLEGVTQVCCEDFYEDRLYS</sequence>
<dbReference type="EMBL" id="AAXW01000001">
    <property type="protein sequence ID" value="EAZ94184.1"/>
    <property type="molecule type" value="Genomic_DNA"/>
</dbReference>
<proteinExistence type="predicted"/>
<keyword evidence="2" id="KW-1185">Reference proteome</keyword>
<reference evidence="1 2" key="1">
    <citation type="submission" date="2007-03" db="EMBL/GenBank/DDBJ databases">
        <authorList>
            <person name="Stal L."/>
            <person name="Ferriera S."/>
            <person name="Johnson J."/>
            <person name="Kravitz S."/>
            <person name="Beeson K."/>
            <person name="Sutton G."/>
            <person name="Rogers Y.-H."/>
            <person name="Friedman R."/>
            <person name="Frazier M."/>
            <person name="Venter J.C."/>
        </authorList>
    </citation>
    <scope>NUCLEOTIDE SEQUENCE [LARGE SCALE GENOMIC DNA]</scope>
    <source>
        <strain evidence="1 2">CCY0110</strain>
    </source>
</reference>
<name>A3IGU2_9CHRO</name>
<dbReference type="AlphaFoldDB" id="A3IGU2"/>
<dbReference type="OrthoDB" id="460085at2"/>
<protein>
    <submittedName>
        <fullName evidence="1">Uncharacterized protein</fullName>
    </submittedName>
</protein>
<dbReference type="Proteomes" id="UP000003781">
    <property type="component" value="Unassembled WGS sequence"/>
</dbReference>
<comment type="caution">
    <text evidence="1">The sequence shown here is derived from an EMBL/GenBank/DDBJ whole genome shotgun (WGS) entry which is preliminary data.</text>
</comment>
<evidence type="ECO:0000313" key="2">
    <source>
        <dbReference type="Proteomes" id="UP000003781"/>
    </source>
</evidence>